<dbReference type="RefSeq" id="WP_273000786.1">
    <property type="nucleotide sequence ID" value="NZ_PEBV01000060.1"/>
</dbReference>
<dbReference type="Proteomes" id="UP000244180">
    <property type="component" value="Unassembled WGS sequence"/>
</dbReference>
<protein>
    <submittedName>
        <fullName evidence="1">Uncharacterized protein</fullName>
    </submittedName>
</protein>
<sequence>MNPEQKQIITALRRAARDLGERFTIREYGVWARANGAPGVSTVLSAFGKWSEAKRTAGLPARSRGAPAADIPPEMVLDAIRRAARIAGIDVSRLPYRTYLQLQRRYRLPSLPVILRFFSGWKAAKEAASRTKGKGELNERHS</sequence>
<evidence type="ECO:0000313" key="2">
    <source>
        <dbReference type="Proteomes" id="UP000244180"/>
    </source>
</evidence>
<gene>
    <name evidence="1" type="ORF">HSCHL_2035</name>
</gene>
<dbReference type="Pfam" id="PF18780">
    <property type="entry name" value="HNH_repeat"/>
    <property type="match status" value="1"/>
</dbReference>
<dbReference type="EMBL" id="PEBV01000060">
    <property type="protein sequence ID" value="PTQ50946.1"/>
    <property type="molecule type" value="Genomic_DNA"/>
</dbReference>
<name>A0A2T5G437_HYDSH</name>
<evidence type="ECO:0000313" key="1">
    <source>
        <dbReference type="EMBL" id="PTQ50946.1"/>
    </source>
</evidence>
<comment type="caution">
    <text evidence="1">The sequence shown here is derived from an EMBL/GenBank/DDBJ whole genome shotgun (WGS) entry which is preliminary data.</text>
</comment>
<dbReference type="AlphaFoldDB" id="A0A2T5G437"/>
<dbReference type="InterPro" id="IPR041025">
    <property type="entry name" value="HNH_repeat"/>
</dbReference>
<accession>A0A2T5G437</accession>
<reference evidence="1 2" key="1">
    <citation type="submission" date="2017-08" db="EMBL/GenBank/DDBJ databases">
        <title>Burning lignite coal seam in the remote Altai Mountains harbors a hydrogen-driven thermophilic microbial community.</title>
        <authorList>
            <person name="Kadnikov V.V."/>
            <person name="Mardanov A.V."/>
            <person name="Ivasenko D."/>
            <person name="Beletsky A.V."/>
            <person name="Karnachuk O.V."/>
            <person name="Ravin N.V."/>
        </authorList>
    </citation>
    <scope>NUCLEOTIDE SEQUENCE [LARGE SCALE GENOMIC DNA]</scope>
    <source>
        <strain evidence="1">AL33</strain>
    </source>
</reference>
<proteinExistence type="predicted"/>
<organism evidence="1 2">
    <name type="scientific">Hydrogenibacillus schlegelii</name>
    <name type="common">Bacillus schlegelii</name>
    <dbReference type="NCBI Taxonomy" id="1484"/>
    <lineage>
        <taxon>Bacteria</taxon>
        <taxon>Bacillati</taxon>
        <taxon>Bacillota</taxon>
        <taxon>Bacilli</taxon>
        <taxon>Bacillales</taxon>
        <taxon>Bacillales Family X. Incertae Sedis</taxon>
        <taxon>Hydrogenibacillus</taxon>
    </lineage>
</organism>